<evidence type="ECO:0000313" key="2">
    <source>
        <dbReference type="Proteomes" id="UP001352852"/>
    </source>
</evidence>
<proteinExistence type="predicted"/>
<reference evidence="1 2" key="1">
    <citation type="submission" date="2021-06" db="EMBL/GenBank/DDBJ databases">
        <authorList>
            <person name="Palmer J.M."/>
        </authorList>
    </citation>
    <scope>NUCLEOTIDE SEQUENCE [LARGE SCALE GENOMIC DNA]</scope>
    <source>
        <strain evidence="1 2">CL_MEX2019</strain>
        <tissue evidence="1">Muscle</tissue>
    </source>
</reference>
<evidence type="ECO:0000313" key="1">
    <source>
        <dbReference type="EMBL" id="MED6293268.1"/>
    </source>
</evidence>
<dbReference type="Proteomes" id="UP001352852">
    <property type="component" value="Unassembled WGS sequence"/>
</dbReference>
<protein>
    <submittedName>
        <fullName evidence="1">Uncharacterized protein</fullName>
    </submittedName>
</protein>
<dbReference type="EMBL" id="JAHUTJ010074307">
    <property type="protein sequence ID" value="MED6293268.1"/>
    <property type="molecule type" value="Genomic_DNA"/>
</dbReference>
<comment type="caution">
    <text evidence="1">The sequence shown here is derived from an EMBL/GenBank/DDBJ whole genome shotgun (WGS) entry which is preliminary data.</text>
</comment>
<accession>A0ABU7F1E1</accession>
<sequence>MESCKLMPRDVHQLLCTSLQLYNQHSSHFPSWREHKYIGTENHNFRPTNSESRKQRSGLHQTKNSFFVLSIGTPPCCLFKICKCTVYVSTEQRHVLNGMFWEVMPHINKNG</sequence>
<organism evidence="1 2">
    <name type="scientific">Characodon lateralis</name>
    <dbReference type="NCBI Taxonomy" id="208331"/>
    <lineage>
        <taxon>Eukaryota</taxon>
        <taxon>Metazoa</taxon>
        <taxon>Chordata</taxon>
        <taxon>Craniata</taxon>
        <taxon>Vertebrata</taxon>
        <taxon>Euteleostomi</taxon>
        <taxon>Actinopterygii</taxon>
        <taxon>Neopterygii</taxon>
        <taxon>Teleostei</taxon>
        <taxon>Neoteleostei</taxon>
        <taxon>Acanthomorphata</taxon>
        <taxon>Ovalentaria</taxon>
        <taxon>Atherinomorphae</taxon>
        <taxon>Cyprinodontiformes</taxon>
        <taxon>Goodeidae</taxon>
        <taxon>Characodon</taxon>
    </lineage>
</organism>
<name>A0ABU7F1E1_9TELE</name>
<gene>
    <name evidence="1" type="ORF">CHARACLAT_008936</name>
</gene>
<keyword evidence="2" id="KW-1185">Reference proteome</keyword>